<dbReference type="Gene3D" id="3.40.50.1820">
    <property type="entry name" value="alpha/beta hydrolase"/>
    <property type="match status" value="2"/>
</dbReference>
<evidence type="ECO:0000313" key="5">
    <source>
        <dbReference type="Proteomes" id="UP000001294"/>
    </source>
</evidence>
<comment type="similarity">
    <text evidence="1">Belongs to the type-B carboxylesterase/lipase family.</text>
</comment>
<protein>
    <recommendedName>
        <fullName evidence="3">Carboxylesterase type B domain-containing protein</fullName>
    </recommendedName>
</protein>
<dbReference type="InterPro" id="IPR029058">
    <property type="entry name" value="AB_hydrolase_fold"/>
</dbReference>
<dbReference type="GO" id="GO:0052689">
    <property type="term" value="F:carboxylic ester hydrolase activity"/>
    <property type="evidence" value="ECO:0007669"/>
    <property type="project" value="TreeGrafter"/>
</dbReference>
<dbReference type="HOGENOM" id="CLU_811588_0_0_1"/>
<dbReference type="EMBL" id="DS995903">
    <property type="protein sequence ID" value="EEA21266.1"/>
    <property type="molecule type" value="Genomic_DNA"/>
</dbReference>
<sequence length="342" mass="37846">MHRANLKRDGQHRFPLRSDSTRCNQRIRMTISESIEFVIPTTRTPTSVTWASMSSHFDSSGHTVSHGCQLGATMDDWDSFIVIEGVTFTTRLLGIRLSVVGQMLLVGTILHSKKALMRRIRSSDIVAISNVFTTSNSALYDQRAGLDWVKRNIDHFGCDAKRITVMGDRPAIKNPGVLGTMTWTPAVDGVYVPKPAGLMLKQALFDHSVKIMTGHNSNEGTEAAYLAYLQQLIPDATNSTIDHVITVLYARVFKGGQQYLTEGAQDIYLMSLRDGGHISSTYEVNVTLAKQMQRLFTKFTKTGSLDGDSVPTQPIHGKNSILRSIHSSAPVSDDEATQQCDW</sequence>
<dbReference type="PANTHER" id="PTHR43918">
    <property type="entry name" value="ACETYLCHOLINESTERASE"/>
    <property type="match status" value="1"/>
</dbReference>
<keyword evidence="2" id="KW-0378">Hydrolase</keyword>
<dbReference type="PANTHER" id="PTHR43918:SF4">
    <property type="entry name" value="CARBOXYLIC ESTER HYDROLASE"/>
    <property type="match status" value="1"/>
</dbReference>
<dbReference type="VEuPathDB" id="FungiDB:PMAA_050810"/>
<organism evidence="4 5">
    <name type="scientific">Talaromyces marneffei (strain ATCC 18224 / CBS 334.59 / QM 7333)</name>
    <name type="common">Penicillium marneffei</name>
    <dbReference type="NCBI Taxonomy" id="441960"/>
    <lineage>
        <taxon>Eukaryota</taxon>
        <taxon>Fungi</taxon>
        <taxon>Dikarya</taxon>
        <taxon>Ascomycota</taxon>
        <taxon>Pezizomycotina</taxon>
        <taxon>Eurotiomycetes</taxon>
        <taxon>Eurotiomycetidae</taxon>
        <taxon>Eurotiales</taxon>
        <taxon>Trichocomaceae</taxon>
        <taxon>Talaromyces</taxon>
        <taxon>Talaromyces sect. Talaromyces</taxon>
    </lineage>
</organism>
<accession>B6QML0</accession>
<dbReference type="Pfam" id="PF00135">
    <property type="entry name" value="COesterase"/>
    <property type="match status" value="1"/>
</dbReference>
<reference evidence="5" key="1">
    <citation type="journal article" date="2015" name="Genome Announc.">
        <title>Genome sequence of the AIDS-associated pathogen Penicillium marneffei (ATCC18224) and its near taxonomic relative Talaromyces stipitatus (ATCC10500).</title>
        <authorList>
            <person name="Nierman W.C."/>
            <person name="Fedorova-Abrams N.D."/>
            <person name="Andrianopoulos A."/>
        </authorList>
    </citation>
    <scope>NUCLEOTIDE SEQUENCE [LARGE SCALE GENOMIC DNA]</scope>
    <source>
        <strain evidence="5">ATCC 18224 / CBS 334.59 / QM 7333</strain>
    </source>
</reference>
<evidence type="ECO:0000256" key="2">
    <source>
        <dbReference type="ARBA" id="ARBA00022801"/>
    </source>
</evidence>
<proteinExistence type="inferred from homology"/>
<evidence type="ECO:0000259" key="3">
    <source>
        <dbReference type="Pfam" id="PF00135"/>
    </source>
</evidence>
<dbReference type="PhylomeDB" id="B6QML0"/>
<dbReference type="InterPro" id="IPR002018">
    <property type="entry name" value="CarbesteraseB"/>
</dbReference>
<evidence type="ECO:0000256" key="1">
    <source>
        <dbReference type="ARBA" id="ARBA00005964"/>
    </source>
</evidence>
<feature type="domain" description="Carboxylesterase type B" evidence="3">
    <location>
        <begin position="135"/>
        <end position="168"/>
    </location>
</feature>
<dbReference type="Proteomes" id="UP000001294">
    <property type="component" value="Unassembled WGS sequence"/>
</dbReference>
<gene>
    <name evidence="4" type="ORF">PMAA_050810</name>
</gene>
<evidence type="ECO:0000313" key="4">
    <source>
        <dbReference type="EMBL" id="EEA21266.1"/>
    </source>
</evidence>
<name>B6QML0_TALMQ</name>
<dbReference type="InterPro" id="IPR050654">
    <property type="entry name" value="AChE-related_enzymes"/>
</dbReference>
<dbReference type="AlphaFoldDB" id="B6QML0"/>
<keyword evidence="5" id="KW-1185">Reference proteome</keyword>
<dbReference type="SUPFAM" id="SSF53474">
    <property type="entry name" value="alpha/beta-Hydrolases"/>
    <property type="match status" value="1"/>
</dbReference>